<keyword evidence="3" id="KW-1185">Reference proteome</keyword>
<feature type="transmembrane region" description="Helical" evidence="1">
    <location>
        <begin position="21"/>
        <end position="40"/>
    </location>
</feature>
<evidence type="ECO:0008006" key="4">
    <source>
        <dbReference type="Google" id="ProtNLM"/>
    </source>
</evidence>
<keyword evidence="1" id="KW-0812">Transmembrane</keyword>
<dbReference type="AlphaFoldDB" id="A0A2P7QR60"/>
<reference evidence="2 3" key="1">
    <citation type="submission" date="2018-03" db="EMBL/GenBank/DDBJ databases">
        <title>The draft genome of Sphingosinicella sp. GL-C-18.</title>
        <authorList>
            <person name="Liu L."/>
            <person name="Li L."/>
            <person name="Liang L."/>
            <person name="Zhang X."/>
            <person name="Wang T."/>
        </authorList>
    </citation>
    <scope>NUCLEOTIDE SEQUENCE [LARGE SCALE GENOMIC DNA]</scope>
    <source>
        <strain evidence="2 3">GL-C-18</strain>
    </source>
</reference>
<organism evidence="2 3">
    <name type="scientific">Allosphingosinicella deserti</name>
    <dbReference type="NCBI Taxonomy" id="2116704"/>
    <lineage>
        <taxon>Bacteria</taxon>
        <taxon>Pseudomonadati</taxon>
        <taxon>Pseudomonadota</taxon>
        <taxon>Alphaproteobacteria</taxon>
        <taxon>Sphingomonadales</taxon>
        <taxon>Sphingomonadaceae</taxon>
        <taxon>Allosphingosinicella</taxon>
    </lineage>
</organism>
<dbReference type="Proteomes" id="UP000241167">
    <property type="component" value="Unassembled WGS sequence"/>
</dbReference>
<gene>
    <name evidence="2" type="ORF">C7I55_08955</name>
</gene>
<feature type="transmembrane region" description="Helical" evidence="1">
    <location>
        <begin position="255"/>
        <end position="277"/>
    </location>
</feature>
<evidence type="ECO:0000256" key="1">
    <source>
        <dbReference type="SAM" id="Phobius"/>
    </source>
</evidence>
<feature type="transmembrane region" description="Helical" evidence="1">
    <location>
        <begin position="144"/>
        <end position="167"/>
    </location>
</feature>
<feature type="transmembrane region" description="Helical" evidence="1">
    <location>
        <begin position="111"/>
        <end position="138"/>
    </location>
</feature>
<feature type="transmembrane region" description="Helical" evidence="1">
    <location>
        <begin position="197"/>
        <end position="221"/>
    </location>
</feature>
<name>A0A2P7QR60_9SPHN</name>
<keyword evidence="1" id="KW-1133">Transmembrane helix</keyword>
<proteinExistence type="predicted"/>
<dbReference type="EMBL" id="PXYI01000003">
    <property type="protein sequence ID" value="PSJ40455.1"/>
    <property type="molecule type" value="Genomic_DNA"/>
</dbReference>
<keyword evidence="1" id="KW-0472">Membrane</keyword>
<comment type="caution">
    <text evidence="2">The sequence shown here is derived from an EMBL/GenBank/DDBJ whole genome shotgun (WGS) entry which is preliminary data.</text>
</comment>
<sequence>MLTAGTMIEGAFGLVRERPRAVALWGVLYMIATIIMALAMRPMLEAQMAAMAGDPQAALGTMGSMMGRMFMLQFGFLLLFVILMTAAQRAVLRPAEQASAYIRLGGDEARIFGLTLLFAIGFYLALVLLGIVAALFAAGAGAAMGPWAAGAVGVILFIAVFAVVVWLQVRLSLAFPLTVLRRKFVIGESWRRTRGHFWSLFGGYVVIFVIVLVMLIIAGLVTSGSYFGSLIANANNPAGMQQAMMTQMEQQYGSISAMTIVGWVVSAAAGAIMIALFGGSAASAAKALVAEESVAETFA</sequence>
<evidence type="ECO:0000313" key="2">
    <source>
        <dbReference type="EMBL" id="PSJ40455.1"/>
    </source>
</evidence>
<evidence type="ECO:0000313" key="3">
    <source>
        <dbReference type="Proteomes" id="UP000241167"/>
    </source>
</evidence>
<dbReference type="RefSeq" id="WP_106512607.1">
    <property type="nucleotide sequence ID" value="NZ_PXYI01000003.1"/>
</dbReference>
<accession>A0A2P7QR60</accession>
<protein>
    <recommendedName>
        <fullName evidence="4">Glycerophosphoryl diester phosphodiesterase membrane domain-containing protein</fullName>
    </recommendedName>
</protein>
<feature type="transmembrane region" description="Helical" evidence="1">
    <location>
        <begin position="70"/>
        <end position="91"/>
    </location>
</feature>
<dbReference type="OrthoDB" id="7617808at2"/>